<sequence>MSATTKLAAVSFPLTSLRPLYSSNRGRKLVVEVDIKSMKKVNEPSTIDEMVAEAKLEYAMGKSKTFTSAKELIKELH</sequence>
<dbReference type="EMBL" id="BARW01016449">
    <property type="protein sequence ID" value="GAI91174.1"/>
    <property type="molecule type" value="Genomic_DNA"/>
</dbReference>
<protein>
    <submittedName>
        <fullName evidence="1">Uncharacterized protein</fullName>
    </submittedName>
</protein>
<name>X1UFR0_9ZZZZ</name>
<gene>
    <name evidence="1" type="ORF">S12H4_28646</name>
</gene>
<organism evidence="1">
    <name type="scientific">marine sediment metagenome</name>
    <dbReference type="NCBI Taxonomy" id="412755"/>
    <lineage>
        <taxon>unclassified sequences</taxon>
        <taxon>metagenomes</taxon>
        <taxon>ecological metagenomes</taxon>
    </lineage>
</organism>
<reference evidence="1" key="1">
    <citation type="journal article" date="2014" name="Front. Microbiol.">
        <title>High frequency of phylogenetically diverse reductive dehalogenase-homologous genes in deep subseafloor sedimentary metagenomes.</title>
        <authorList>
            <person name="Kawai M."/>
            <person name="Futagami T."/>
            <person name="Toyoda A."/>
            <person name="Takaki Y."/>
            <person name="Nishi S."/>
            <person name="Hori S."/>
            <person name="Arai W."/>
            <person name="Tsubouchi T."/>
            <person name="Morono Y."/>
            <person name="Uchiyama I."/>
            <person name="Ito T."/>
            <person name="Fujiyama A."/>
            <person name="Inagaki F."/>
            <person name="Takami H."/>
        </authorList>
    </citation>
    <scope>NUCLEOTIDE SEQUENCE</scope>
    <source>
        <strain evidence="1">Expedition CK06-06</strain>
    </source>
</reference>
<dbReference type="AlphaFoldDB" id="X1UFR0"/>
<comment type="caution">
    <text evidence="1">The sequence shown here is derived from an EMBL/GenBank/DDBJ whole genome shotgun (WGS) entry which is preliminary data.</text>
</comment>
<proteinExistence type="predicted"/>
<evidence type="ECO:0000313" key="1">
    <source>
        <dbReference type="EMBL" id="GAI91174.1"/>
    </source>
</evidence>
<accession>X1UFR0</accession>